<gene>
    <name evidence="9" type="ORF">HYN59_09245</name>
</gene>
<evidence type="ECO:0000256" key="2">
    <source>
        <dbReference type="ARBA" id="ARBA00010145"/>
    </source>
</evidence>
<reference evidence="9 10" key="1">
    <citation type="submission" date="2018-04" db="EMBL/GenBank/DDBJ databases">
        <title>Genome sequencing of Flavobacterium sp. HYN0059.</title>
        <authorList>
            <person name="Yi H."/>
            <person name="Baek C."/>
        </authorList>
    </citation>
    <scope>NUCLEOTIDE SEQUENCE [LARGE SCALE GENOMIC DNA]</scope>
    <source>
        <strain evidence="9 10">HYN0059</strain>
    </source>
</reference>
<evidence type="ECO:0000256" key="8">
    <source>
        <dbReference type="SAM" id="Phobius"/>
    </source>
</evidence>
<dbReference type="Proteomes" id="UP000244929">
    <property type="component" value="Chromosome"/>
</dbReference>
<dbReference type="Pfam" id="PF03547">
    <property type="entry name" value="Mem_trans"/>
    <property type="match status" value="1"/>
</dbReference>
<feature type="transmembrane region" description="Helical" evidence="8">
    <location>
        <begin position="216"/>
        <end position="241"/>
    </location>
</feature>
<keyword evidence="3" id="KW-0813">Transport</keyword>
<keyword evidence="10" id="KW-1185">Reference proteome</keyword>
<evidence type="ECO:0000256" key="7">
    <source>
        <dbReference type="ARBA" id="ARBA00023136"/>
    </source>
</evidence>
<feature type="transmembrane region" description="Helical" evidence="8">
    <location>
        <begin position="87"/>
        <end position="109"/>
    </location>
</feature>
<dbReference type="InterPro" id="IPR004776">
    <property type="entry name" value="Mem_transp_PIN-like"/>
</dbReference>
<proteinExistence type="inferred from homology"/>
<feature type="transmembrane region" description="Helical" evidence="8">
    <location>
        <begin position="51"/>
        <end position="75"/>
    </location>
</feature>
<dbReference type="InterPro" id="IPR038770">
    <property type="entry name" value="Na+/solute_symporter_sf"/>
</dbReference>
<protein>
    <submittedName>
        <fullName evidence="9">Transporter</fullName>
    </submittedName>
</protein>
<dbReference type="PANTHER" id="PTHR36838">
    <property type="entry name" value="AUXIN EFFLUX CARRIER FAMILY PROTEIN"/>
    <property type="match status" value="1"/>
</dbReference>
<organism evidence="9 10">
    <name type="scientific">Flavobacterium album</name>
    <dbReference type="NCBI Taxonomy" id="2175091"/>
    <lineage>
        <taxon>Bacteria</taxon>
        <taxon>Pseudomonadati</taxon>
        <taxon>Bacteroidota</taxon>
        <taxon>Flavobacteriia</taxon>
        <taxon>Flavobacteriales</taxon>
        <taxon>Flavobacteriaceae</taxon>
        <taxon>Flavobacterium</taxon>
    </lineage>
</organism>
<sequence length="304" mass="33188">MDSIILIFLCLIAGVALRRLKISPTNAHTVLNQFVIYISLPGLALYYIPKIALSTQLLLPLGVAWVTFALSWLFFSGLGKWLGWPKKLVGCLILTAGLGNTAFVGFPVIEALFGKKGLETAIIVDQPGTFVVLSTLGILVATMYCKGTAGTSGILRKILLFPPFVAFTVGLCMNLLRYDFHDMLQSVFQRLGNTVTPVALVAVGMQLQLQRRSRHWGFLTLGLAFKLLITPLFFFVVYKLVLGGKGMTTDVCIMEAAMAPMIMAAILASTSGLKPKLANMMIGVGIPLSFVTLGFWYWLLLTFN</sequence>
<dbReference type="Gene3D" id="1.20.1530.20">
    <property type="match status" value="1"/>
</dbReference>
<evidence type="ECO:0000256" key="4">
    <source>
        <dbReference type="ARBA" id="ARBA00022475"/>
    </source>
</evidence>
<keyword evidence="6 8" id="KW-1133">Transmembrane helix</keyword>
<dbReference type="PANTHER" id="PTHR36838:SF1">
    <property type="entry name" value="SLR1864 PROTEIN"/>
    <property type="match status" value="1"/>
</dbReference>
<feature type="transmembrane region" description="Helical" evidence="8">
    <location>
        <begin position="247"/>
        <end position="268"/>
    </location>
</feature>
<keyword evidence="4" id="KW-1003">Cell membrane</keyword>
<evidence type="ECO:0000313" key="10">
    <source>
        <dbReference type="Proteomes" id="UP000244929"/>
    </source>
</evidence>
<comment type="subcellular location">
    <subcellularLocation>
        <location evidence="1">Cell membrane</location>
        <topology evidence="1">Multi-pass membrane protein</topology>
    </subcellularLocation>
</comment>
<evidence type="ECO:0000313" key="9">
    <source>
        <dbReference type="EMBL" id="AWH85291.1"/>
    </source>
</evidence>
<feature type="transmembrane region" description="Helical" evidence="8">
    <location>
        <begin position="129"/>
        <end position="146"/>
    </location>
</feature>
<dbReference type="AlphaFoldDB" id="A0A2S1QYG3"/>
<keyword evidence="7 8" id="KW-0472">Membrane</keyword>
<feature type="transmembrane region" description="Helical" evidence="8">
    <location>
        <begin position="158"/>
        <end position="176"/>
    </location>
</feature>
<dbReference type="RefSeq" id="WP_108777995.1">
    <property type="nucleotide sequence ID" value="NZ_CP029186.1"/>
</dbReference>
<name>A0A2S1QYG3_9FLAO</name>
<evidence type="ECO:0000256" key="5">
    <source>
        <dbReference type="ARBA" id="ARBA00022692"/>
    </source>
</evidence>
<keyword evidence="5 8" id="KW-0812">Transmembrane</keyword>
<evidence type="ECO:0000256" key="6">
    <source>
        <dbReference type="ARBA" id="ARBA00022989"/>
    </source>
</evidence>
<dbReference type="GO" id="GO:0055085">
    <property type="term" value="P:transmembrane transport"/>
    <property type="evidence" value="ECO:0007669"/>
    <property type="project" value="InterPro"/>
</dbReference>
<dbReference type="GO" id="GO:0005886">
    <property type="term" value="C:plasma membrane"/>
    <property type="evidence" value="ECO:0007669"/>
    <property type="project" value="UniProtKB-SubCell"/>
</dbReference>
<feature type="transmembrane region" description="Helical" evidence="8">
    <location>
        <begin position="280"/>
        <end position="299"/>
    </location>
</feature>
<accession>A0A2S1QYG3</accession>
<dbReference type="KEGG" id="falb:HYN59_09245"/>
<evidence type="ECO:0000256" key="1">
    <source>
        <dbReference type="ARBA" id="ARBA00004651"/>
    </source>
</evidence>
<evidence type="ECO:0000256" key="3">
    <source>
        <dbReference type="ARBA" id="ARBA00022448"/>
    </source>
</evidence>
<comment type="similarity">
    <text evidence="2">Belongs to the auxin efflux carrier (TC 2.A.69) family.</text>
</comment>
<dbReference type="EMBL" id="CP029186">
    <property type="protein sequence ID" value="AWH85291.1"/>
    <property type="molecule type" value="Genomic_DNA"/>
</dbReference>
<dbReference type="OrthoDB" id="9786183at2"/>